<dbReference type="RefSeq" id="WP_200236714.1">
    <property type="nucleotide sequence ID" value="NZ_NRRY01000001.1"/>
</dbReference>
<evidence type="ECO:0000313" key="3">
    <source>
        <dbReference type="Proteomes" id="UP001138768"/>
    </source>
</evidence>
<dbReference type="EMBL" id="NRRY01000001">
    <property type="protein sequence ID" value="MBK1617011.1"/>
    <property type="molecule type" value="Genomic_DNA"/>
</dbReference>
<dbReference type="AlphaFoldDB" id="A0A9X1B2U9"/>
<dbReference type="Pfam" id="PF12697">
    <property type="entry name" value="Abhydrolase_6"/>
    <property type="match status" value="1"/>
</dbReference>
<dbReference type="PANTHER" id="PTHR43689:SF8">
    <property type="entry name" value="ALPHA_BETA-HYDROLASES SUPERFAMILY PROTEIN"/>
    <property type="match status" value="1"/>
</dbReference>
<comment type="caution">
    <text evidence="2">The sequence shown here is derived from an EMBL/GenBank/DDBJ whole genome shotgun (WGS) entry which is preliminary data.</text>
</comment>
<dbReference type="InterPro" id="IPR000073">
    <property type="entry name" value="AB_hydrolase_1"/>
</dbReference>
<dbReference type="PRINTS" id="PR00412">
    <property type="entry name" value="EPOXHYDRLASE"/>
</dbReference>
<keyword evidence="2" id="KW-0378">Hydrolase</keyword>
<keyword evidence="3" id="KW-1185">Reference proteome</keyword>
<dbReference type="Gene3D" id="3.40.50.1820">
    <property type="entry name" value="alpha/beta hydrolase"/>
    <property type="match status" value="1"/>
</dbReference>
<reference evidence="2 3" key="1">
    <citation type="journal article" date="2020" name="Microorganisms">
        <title>Osmotic Adaptation and Compatible Solute Biosynthesis of Phototrophic Bacteria as Revealed from Genome Analyses.</title>
        <authorList>
            <person name="Imhoff J.F."/>
            <person name="Rahn T."/>
            <person name="Kunzel S."/>
            <person name="Keller A."/>
            <person name="Neulinger S.C."/>
        </authorList>
    </citation>
    <scope>NUCLEOTIDE SEQUENCE [LARGE SCALE GENOMIC DNA]</scope>
    <source>
        <strain evidence="2 3">DSM 25653</strain>
    </source>
</reference>
<organism evidence="2 3">
    <name type="scientific">Lamprobacter modestohalophilus</name>
    <dbReference type="NCBI Taxonomy" id="1064514"/>
    <lineage>
        <taxon>Bacteria</taxon>
        <taxon>Pseudomonadati</taxon>
        <taxon>Pseudomonadota</taxon>
        <taxon>Gammaproteobacteria</taxon>
        <taxon>Chromatiales</taxon>
        <taxon>Chromatiaceae</taxon>
        <taxon>Lamprobacter</taxon>
    </lineage>
</organism>
<dbReference type="Proteomes" id="UP001138768">
    <property type="component" value="Unassembled WGS sequence"/>
</dbReference>
<proteinExistence type="predicted"/>
<dbReference type="GO" id="GO:0016787">
    <property type="term" value="F:hydrolase activity"/>
    <property type="evidence" value="ECO:0007669"/>
    <property type="project" value="UniProtKB-KW"/>
</dbReference>
<dbReference type="InterPro" id="IPR000639">
    <property type="entry name" value="Epox_hydrolase-like"/>
</dbReference>
<gene>
    <name evidence="2" type="ORF">CKO42_00805</name>
</gene>
<dbReference type="PANTHER" id="PTHR43689">
    <property type="entry name" value="HYDROLASE"/>
    <property type="match status" value="1"/>
</dbReference>
<feature type="domain" description="AB hydrolase-1" evidence="1">
    <location>
        <begin position="81"/>
        <end position="325"/>
    </location>
</feature>
<dbReference type="InterPro" id="IPR029058">
    <property type="entry name" value="AB_hydrolase_fold"/>
</dbReference>
<protein>
    <submittedName>
        <fullName evidence="2">Alpha/beta hydrolase</fullName>
    </submittedName>
</protein>
<dbReference type="PRINTS" id="PR00111">
    <property type="entry name" value="ABHYDROLASE"/>
</dbReference>
<name>A0A9X1B2U9_9GAMM</name>
<accession>A0A9X1B2U9</accession>
<sequence>MRTFLRILLSLLILVVLLGLLTIAVGPFIVSPSPAPGVTDAELVAAPESRFIALPTGADEPQEFHFIARLDEETPGPAFMLLHGFTFNLFTWSQLLDLFAQYGRVVAYDQLPYGLSAKRVPEIAQQSSDIYSKAAALEQLFALADALELEQLILVGNSSGGTLALEAALAAPERVSGLILIAPWVYSKRPMLPDWLVGLPQMQRVSLGLARYLGRNSPLLDYSYADTAKIDEERRALTGAHRLMAGWDLAWGALLQRSLTDPVTIAERLGEIEQPVLVLTGDADQIVPVSDTQATADALPNATLVQLPGCGHLPQEECPDQVEAAISSWLETQRPGTGPTP</sequence>
<evidence type="ECO:0000313" key="2">
    <source>
        <dbReference type="EMBL" id="MBK1617011.1"/>
    </source>
</evidence>
<evidence type="ECO:0000259" key="1">
    <source>
        <dbReference type="Pfam" id="PF12697"/>
    </source>
</evidence>
<dbReference type="SUPFAM" id="SSF53474">
    <property type="entry name" value="alpha/beta-Hydrolases"/>
    <property type="match status" value="1"/>
</dbReference>